<protein>
    <submittedName>
        <fullName evidence="1">Uncharacterized protein</fullName>
    </submittedName>
</protein>
<name>A0A0E9RD47_ANGAN</name>
<evidence type="ECO:0000313" key="1">
    <source>
        <dbReference type="EMBL" id="JAH27081.1"/>
    </source>
</evidence>
<organism evidence="1">
    <name type="scientific">Anguilla anguilla</name>
    <name type="common">European freshwater eel</name>
    <name type="synonym">Muraena anguilla</name>
    <dbReference type="NCBI Taxonomy" id="7936"/>
    <lineage>
        <taxon>Eukaryota</taxon>
        <taxon>Metazoa</taxon>
        <taxon>Chordata</taxon>
        <taxon>Craniata</taxon>
        <taxon>Vertebrata</taxon>
        <taxon>Euteleostomi</taxon>
        <taxon>Actinopterygii</taxon>
        <taxon>Neopterygii</taxon>
        <taxon>Teleostei</taxon>
        <taxon>Anguilliformes</taxon>
        <taxon>Anguillidae</taxon>
        <taxon>Anguilla</taxon>
    </lineage>
</organism>
<proteinExistence type="predicted"/>
<sequence length="55" mass="6084">MAKQCRWILNTFPATHNCCKSFARPGIQCSSMSCVVILQCCLIPSSCFGSHRSQC</sequence>
<accession>A0A0E9RD47</accession>
<dbReference type="EMBL" id="GBXM01081496">
    <property type="protein sequence ID" value="JAH27081.1"/>
    <property type="molecule type" value="Transcribed_RNA"/>
</dbReference>
<reference evidence="1" key="2">
    <citation type="journal article" date="2015" name="Fish Shellfish Immunol.">
        <title>Early steps in the European eel (Anguilla anguilla)-Vibrio vulnificus interaction in the gills: Role of the RtxA13 toxin.</title>
        <authorList>
            <person name="Callol A."/>
            <person name="Pajuelo D."/>
            <person name="Ebbesson L."/>
            <person name="Teles M."/>
            <person name="MacKenzie S."/>
            <person name="Amaro C."/>
        </authorList>
    </citation>
    <scope>NUCLEOTIDE SEQUENCE</scope>
</reference>
<dbReference type="AlphaFoldDB" id="A0A0E9RD47"/>
<reference evidence="1" key="1">
    <citation type="submission" date="2014-11" db="EMBL/GenBank/DDBJ databases">
        <authorList>
            <person name="Amaro Gonzalez C."/>
        </authorList>
    </citation>
    <scope>NUCLEOTIDE SEQUENCE</scope>
</reference>